<dbReference type="Gene3D" id="1.10.10.10">
    <property type="entry name" value="Winged helix-like DNA-binding domain superfamily/Winged helix DNA-binding domain"/>
    <property type="match status" value="1"/>
</dbReference>
<dbReference type="CDD" id="cd00090">
    <property type="entry name" value="HTH_ARSR"/>
    <property type="match status" value="1"/>
</dbReference>
<dbReference type="InterPro" id="IPR036390">
    <property type="entry name" value="WH_DNA-bd_sf"/>
</dbReference>
<evidence type="ECO:0000256" key="1">
    <source>
        <dbReference type="SAM" id="MobiDB-lite"/>
    </source>
</evidence>
<feature type="compositionally biased region" description="Polar residues" evidence="1">
    <location>
        <begin position="223"/>
        <end position="234"/>
    </location>
</feature>
<evidence type="ECO:0000313" key="3">
    <source>
        <dbReference type="Proteomes" id="UP000192739"/>
    </source>
</evidence>
<sequence>MRTAPPKRAPGVPGRRDVILQLLRDSSRPRSIAEIADELAVHPNTVRFHLDALIRAQRVEQLIGDTAGPGRPPVLFRAARRMDPAGPTNYRLVADILTNHFASSTDDPAAAAAELGRSWGPSLVEPSPGRALSKTQAVIQLVDVLDDLGFEPEPPSGRSAKAIRLRHCPFHDLVDTHGTMICALHLGLMQGALKGMRGPVTVDRLDPLVEPDLCVAHLASLSPRGSGQQTTPNVGTARDLATTRERSSGHER</sequence>
<dbReference type="OrthoDB" id="3399802at2"/>
<proteinExistence type="predicted"/>
<name>A0A1E3S8Z8_MYCIE</name>
<accession>A0A1E3S8Z8</accession>
<dbReference type="SUPFAM" id="SSF46785">
    <property type="entry name" value="Winged helix' DNA-binding domain"/>
    <property type="match status" value="1"/>
</dbReference>
<dbReference type="EMBL" id="MVHT01000082">
    <property type="protein sequence ID" value="ORA96984.1"/>
    <property type="molecule type" value="Genomic_DNA"/>
</dbReference>
<dbReference type="InterPro" id="IPR036388">
    <property type="entry name" value="WH-like_DNA-bd_sf"/>
</dbReference>
<evidence type="ECO:0000313" key="2">
    <source>
        <dbReference type="EMBL" id="ORA96984.1"/>
    </source>
</evidence>
<comment type="caution">
    <text evidence="2">The sequence shown here is derived from an EMBL/GenBank/DDBJ whole genome shotgun (WGS) entry which is preliminary data.</text>
</comment>
<dbReference type="STRING" id="28445.BHQ20_21095"/>
<feature type="region of interest" description="Disordered" evidence="1">
    <location>
        <begin position="221"/>
        <end position="252"/>
    </location>
</feature>
<dbReference type="InterPro" id="IPR011991">
    <property type="entry name" value="ArsR-like_HTH"/>
</dbReference>
<dbReference type="Proteomes" id="UP000192739">
    <property type="component" value="Unassembled WGS sequence"/>
</dbReference>
<dbReference type="Pfam" id="PF12840">
    <property type="entry name" value="HTH_20"/>
    <property type="match status" value="1"/>
</dbReference>
<dbReference type="AlphaFoldDB" id="A0A1E3S8Z8"/>
<feature type="compositionally biased region" description="Basic and acidic residues" evidence="1">
    <location>
        <begin position="241"/>
        <end position="252"/>
    </location>
</feature>
<keyword evidence="3" id="KW-1185">Reference proteome</keyword>
<gene>
    <name evidence="2" type="ORF">BST27_23360</name>
</gene>
<dbReference type="RefSeq" id="WP_069421114.1">
    <property type="nucleotide sequence ID" value="NZ_CBCRZH010000059.1"/>
</dbReference>
<organism evidence="2 3">
    <name type="scientific">Mycobacterium intermedium</name>
    <dbReference type="NCBI Taxonomy" id="28445"/>
    <lineage>
        <taxon>Bacteria</taxon>
        <taxon>Bacillati</taxon>
        <taxon>Actinomycetota</taxon>
        <taxon>Actinomycetes</taxon>
        <taxon>Mycobacteriales</taxon>
        <taxon>Mycobacteriaceae</taxon>
        <taxon>Mycobacterium</taxon>
        <taxon>Mycobacterium simiae complex</taxon>
    </lineage>
</organism>
<reference evidence="2 3" key="1">
    <citation type="submission" date="2017-02" db="EMBL/GenBank/DDBJ databases">
        <title>The new phylogeny of genus Mycobacterium.</title>
        <authorList>
            <person name="Tortoli E."/>
            <person name="Trovato A."/>
            <person name="Cirillo D.M."/>
        </authorList>
    </citation>
    <scope>NUCLEOTIDE SEQUENCE [LARGE SCALE GENOMIC DNA]</scope>
    <source>
        <strain evidence="2 3">DSM 44049</strain>
    </source>
</reference>
<protein>
    <submittedName>
        <fullName evidence="2">Transcriptional regulator</fullName>
    </submittedName>
</protein>